<keyword evidence="2" id="KW-1185">Reference proteome</keyword>
<protein>
    <submittedName>
        <fullName evidence="1">Lipopolysaccharide biosynthesis protein</fullName>
    </submittedName>
</protein>
<name>G6XK02_9PROT</name>
<reference evidence="1 2" key="1">
    <citation type="submission" date="2011-10" db="EMBL/GenBank/DDBJ databases">
        <title>Genome sequence of Gluconobacter morbifer G707, isolated from Drosophila gut.</title>
        <authorList>
            <person name="Lee W.-J."/>
            <person name="Kim E.-K."/>
        </authorList>
    </citation>
    <scope>NUCLEOTIDE SEQUENCE [LARGE SCALE GENOMIC DNA]</scope>
    <source>
        <strain evidence="1 2">G707</strain>
    </source>
</reference>
<evidence type="ECO:0000313" key="2">
    <source>
        <dbReference type="Proteomes" id="UP000004949"/>
    </source>
</evidence>
<dbReference type="Proteomes" id="UP000004949">
    <property type="component" value="Unassembled WGS sequence"/>
</dbReference>
<sequence length="80" mass="8313">MTHRPPVILQVLPALSTGGLERGAVEIASAITIGGGRALVASRPGPLLVQLRHAGAIHVPLDLKKNRLLPSVVVRGICNV</sequence>
<organism evidence="1 2">
    <name type="scientific">Gluconobacter morbifer G707</name>
    <dbReference type="NCBI Taxonomy" id="1088869"/>
    <lineage>
        <taxon>Bacteria</taxon>
        <taxon>Pseudomonadati</taxon>
        <taxon>Pseudomonadota</taxon>
        <taxon>Alphaproteobacteria</taxon>
        <taxon>Acetobacterales</taxon>
        <taxon>Acetobacteraceae</taxon>
        <taxon>Gluconobacter</taxon>
    </lineage>
</organism>
<dbReference type="STRING" id="1088869.GMO_17310"/>
<evidence type="ECO:0000313" key="1">
    <source>
        <dbReference type="EMBL" id="EHH67964.1"/>
    </source>
</evidence>
<proteinExistence type="predicted"/>
<gene>
    <name evidence="1" type="ORF">GMO_17310</name>
</gene>
<dbReference type="AlphaFoldDB" id="G6XK02"/>
<comment type="caution">
    <text evidence="1">The sequence shown here is derived from an EMBL/GenBank/DDBJ whole genome shotgun (WGS) entry which is preliminary data.</text>
</comment>
<dbReference type="eggNOG" id="COG0438">
    <property type="taxonomic scope" value="Bacteria"/>
</dbReference>
<dbReference type="PATRIC" id="fig|1088869.3.peg.1726"/>
<accession>G6XK02</accession>
<dbReference type="EMBL" id="AGQV01000005">
    <property type="protein sequence ID" value="EHH67964.1"/>
    <property type="molecule type" value="Genomic_DNA"/>
</dbReference>